<dbReference type="InterPro" id="IPR033370">
    <property type="entry name" value="COG1"/>
</dbReference>
<dbReference type="EMBL" id="JAAQHG020000047">
    <property type="protein sequence ID" value="KAL1582610.1"/>
    <property type="molecule type" value="Genomic_DNA"/>
</dbReference>
<evidence type="ECO:0000256" key="5">
    <source>
        <dbReference type="ARBA" id="ARBA00022927"/>
    </source>
</evidence>
<dbReference type="RefSeq" id="XP_069225717.1">
    <property type="nucleotide sequence ID" value="XM_069377154.1"/>
</dbReference>
<dbReference type="GO" id="GO:0006891">
    <property type="term" value="P:intra-Golgi vesicle-mediated transport"/>
    <property type="evidence" value="ECO:0007669"/>
    <property type="project" value="InterPro"/>
</dbReference>
<keyword evidence="5" id="KW-0653">Protein transport</keyword>
<dbReference type="Pfam" id="PF08700">
    <property type="entry name" value="VPS51_Exo84_N"/>
    <property type="match status" value="1"/>
</dbReference>
<dbReference type="GO" id="GO:0017119">
    <property type="term" value="C:Golgi transport complex"/>
    <property type="evidence" value="ECO:0007669"/>
    <property type="project" value="InterPro"/>
</dbReference>
<protein>
    <recommendedName>
        <fullName evidence="3">Conserved oligomeric Golgi complex subunit 1</fullName>
    </recommendedName>
</protein>
<accession>A0AB34KH07</accession>
<evidence type="ECO:0000313" key="8">
    <source>
        <dbReference type="EMBL" id="KAL1582610.1"/>
    </source>
</evidence>
<keyword evidence="4" id="KW-0813">Transport</keyword>
<dbReference type="GeneID" id="96009992"/>
<evidence type="ECO:0000256" key="7">
    <source>
        <dbReference type="ARBA" id="ARBA00023136"/>
    </source>
</evidence>
<comment type="subcellular location">
    <subcellularLocation>
        <location evidence="1">Golgi apparatus membrane</location>
        <topology evidence="1">Peripheral membrane protein</topology>
    </subcellularLocation>
</comment>
<comment type="caution">
    <text evidence="8">The sequence shown here is derived from an EMBL/GenBank/DDBJ whole genome shotgun (WGS) entry which is preliminary data.</text>
</comment>
<evidence type="ECO:0000256" key="2">
    <source>
        <dbReference type="ARBA" id="ARBA00006653"/>
    </source>
</evidence>
<evidence type="ECO:0000313" key="9">
    <source>
        <dbReference type="Proteomes" id="UP000803884"/>
    </source>
</evidence>
<keyword evidence="9" id="KW-1185">Reference proteome</keyword>
<comment type="similarity">
    <text evidence="2">Belongs to the COG1 family.</text>
</comment>
<evidence type="ECO:0000256" key="6">
    <source>
        <dbReference type="ARBA" id="ARBA00023034"/>
    </source>
</evidence>
<dbReference type="GO" id="GO:0000139">
    <property type="term" value="C:Golgi membrane"/>
    <property type="evidence" value="ECO:0007669"/>
    <property type="project" value="UniProtKB-SubCell"/>
</dbReference>
<proteinExistence type="inferred from homology"/>
<sequence length="737" mass="80775">MATIPPTPSSLGSWEEAFNHPLPVVRKLESQLRTQISDNQNKLRSLVGASYRDLLGTAERIIEMDGQMSLVEGNLSDIGRRCDYRIVERGRGNLDGLRKAGRKEEESKLEVTAQVKMLTGALDAVARLVRKRGNALGAAKVLVLARLLHKSVSESDNAPTVIAELRKKLARTRKRLLSYIERSLAHATGDRTTLSNTLCAYAMISSSTPKDALRHFLQVRYEQLESKAETTSEENVLTMLDLYGKTLVDARDLFPRRLADALAQLSKTALLKDDQVTSVQELNLDIYQRWIPEDIRTFTPWVRSDQLTISDLNDGLKFWAKQAQSSFVQALESYLESQADAEVVLSTRRNVLSRFLSVSSKLKNDDFTQSITNLRNAFLNRLETLATQSADISSFALQSLTDPPSSLPTTQPSPWTLATQTLDLSAGALPFRTAILDHRRGRTGPIKTEHTALDRWTTQLNSHWAFVASMRSAKWDDDLAFDLDDLPYDGPDSESLQEALSRADPARLEQTLRAAASAAFASAYRKVSDAAAAQPETPAFFLRLLRELDARRAALADRLASSSSSSSPNEALITTLHTSLATQTLSAPCAAYAAAAQRQSHTATSLWDGAAPPLPCQPSPAAWKLLAELQGGMAACGEDLWSARAVAVLKGLVREELREAVGRFPEGGDGEVRAQRVFDVLYFGAAFGAETATTGWEERVGELVEGAGVDAEGRARMERGAGEYWKRTGVLFGLLGG</sequence>
<evidence type="ECO:0000256" key="3">
    <source>
        <dbReference type="ARBA" id="ARBA00020978"/>
    </source>
</evidence>
<name>A0AB34KH07_9PEZI</name>
<dbReference type="PANTHER" id="PTHR31658">
    <property type="entry name" value="CONSERVED OLIGOMERIC GOLGI COMPLEX SUBUNIT 1"/>
    <property type="match status" value="1"/>
</dbReference>
<organism evidence="8 9">
    <name type="scientific">Cladosporium halotolerans</name>
    <dbReference type="NCBI Taxonomy" id="1052096"/>
    <lineage>
        <taxon>Eukaryota</taxon>
        <taxon>Fungi</taxon>
        <taxon>Dikarya</taxon>
        <taxon>Ascomycota</taxon>
        <taxon>Pezizomycotina</taxon>
        <taxon>Dothideomycetes</taxon>
        <taxon>Dothideomycetidae</taxon>
        <taxon>Cladosporiales</taxon>
        <taxon>Cladosporiaceae</taxon>
        <taxon>Cladosporium</taxon>
    </lineage>
</organism>
<evidence type="ECO:0000256" key="1">
    <source>
        <dbReference type="ARBA" id="ARBA00004395"/>
    </source>
</evidence>
<evidence type="ECO:0000256" key="4">
    <source>
        <dbReference type="ARBA" id="ARBA00022448"/>
    </source>
</evidence>
<dbReference type="GO" id="GO:0015031">
    <property type="term" value="P:protein transport"/>
    <property type="evidence" value="ECO:0007669"/>
    <property type="project" value="UniProtKB-KW"/>
</dbReference>
<dbReference type="PANTHER" id="PTHR31658:SF0">
    <property type="entry name" value="CONSERVED OLIGOMERIC GOLGI COMPLEX SUBUNIT 1"/>
    <property type="match status" value="1"/>
</dbReference>
<keyword evidence="6" id="KW-0333">Golgi apparatus</keyword>
<keyword evidence="7" id="KW-0472">Membrane</keyword>
<reference evidence="8 9" key="1">
    <citation type="journal article" date="2020" name="Microbiol. Resour. Announc.">
        <title>Draft Genome Sequence of a Cladosporium Species Isolated from the Mesophotic Ascidian Didemnum maculosum.</title>
        <authorList>
            <person name="Gioti A."/>
            <person name="Siaperas R."/>
            <person name="Nikolaivits E."/>
            <person name="Le Goff G."/>
            <person name="Ouazzani J."/>
            <person name="Kotoulas G."/>
            <person name="Topakas E."/>
        </authorList>
    </citation>
    <scope>NUCLEOTIDE SEQUENCE [LARGE SCALE GENOMIC DNA]</scope>
    <source>
        <strain evidence="8 9">TM138-S3</strain>
    </source>
</reference>
<gene>
    <name evidence="8" type="ORF">WHR41_08550</name>
</gene>
<dbReference type="AlphaFoldDB" id="A0AB34KH07"/>
<dbReference type="Proteomes" id="UP000803884">
    <property type="component" value="Unassembled WGS sequence"/>
</dbReference>